<dbReference type="VEuPathDB" id="FungiDB:PV06_01260"/>
<dbReference type="GO" id="GO:0005666">
    <property type="term" value="C:RNA polymerase III complex"/>
    <property type="evidence" value="ECO:0007669"/>
    <property type="project" value="UniProtKB-ARBA"/>
</dbReference>
<dbReference type="Gene3D" id="3.30.1490.120">
    <property type="entry name" value="RNA polymerase Rpb7-like, N-terminal domain"/>
    <property type="match status" value="1"/>
</dbReference>
<dbReference type="GO" id="GO:0003677">
    <property type="term" value="F:DNA binding"/>
    <property type="evidence" value="ECO:0007669"/>
    <property type="project" value="InterPro"/>
</dbReference>
<dbReference type="SUPFAM" id="SSF53474">
    <property type="entry name" value="alpha/beta-Hydrolases"/>
    <property type="match status" value="1"/>
</dbReference>
<organism evidence="10 11">
    <name type="scientific">Exophiala oligosperma</name>
    <dbReference type="NCBI Taxonomy" id="215243"/>
    <lineage>
        <taxon>Eukaryota</taxon>
        <taxon>Fungi</taxon>
        <taxon>Dikarya</taxon>
        <taxon>Ascomycota</taxon>
        <taxon>Pezizomycotina</taxon>
        <taxon>Eurotiomycetes</taxon>
        <taxon>Chaetothyriomycetidae</taxon>
        <taxon>Chaetothyriales</taxon>
        <taxon>Herpotrichiellaceae</taxon>
        <taxon>Exophiala</taxon>
    </lineage>
</organism>
<dbReference type="InterPro" id="IPR036898">
    <property type="entry name" value="RNA_pol_Rpb7-like_N_sf"/>
</dbReference>
<dbReference type="EMBL" id="KN847332">
    <property type="protein sequence ID" value="KIW48693.1"/>
    <property type="molecule type" value="Genomic_DNA"/>
</dbReference>
<proteinExistence type="inferred from homology"/>
<comment type="function">
    <text evidence="6">DNA-dependent RNA polymerase which catalyzes the transcription of DNA into RNA using the four ribonucleoside triphosphates as substrates.</text>
</comment>
<dbReference type="InterPro" id="IPR013238">
    <property type="entry name" value="RNA_pol_III_Rbc25"/>
</dbReference>
<dbReference type="GeneID" id="27353334"/>
<evidence type="ECO:0000313" key="10">
    <source>
        <dbReference type="EMBL" id="KIW48693.1"/>
    </source>
</evidence>
<evidence type="ECO:0000259" key="8">
    <source>
        <dbReference type="Pfam" id="PF03876"/>
    </source>
</evidence>
<dbReference type="NCBIfam" id="TIGR00448">
    <property type="entry name" value="rpoE"/>
    <property type="match status" value="1"/>
</dbReference>
<dbReference type="SUPFAM" id="SSF50249">
    <property type="entry name" value="Nucleic acid-binding proteins"/>
    <property type="match status" value="1"/>
</dbReference>
<evidence type="ECO:0000256" key="2">
    <source>
        <dbReference type="ARBA" id="ARBA00009307"/>
    </source>
</evidence>
<dbReference type="AlphaFoldDB" id="A0A0D2DZW7"/>
<dbReference type="InterPro" id="IPR004519">
    <property type="entry name" value="RNAP_E/RPC8"/>
</dbReference>
<evidence type="ECO:0000256" key="6">
    <source>
        <dbReference type="RuleBase" id="RU369086"/>
    </source>
</evidence>
<comment type="similarity">
    <text evidence="2">Belongs to the eukaryotic RPB7/RPC8 RNA polymerase subunit family.</text>
</comment>
<dbReference type="CDD" id="cd04330">
    <property type="entry name" value="RNAP_III_Rpc25_N"/>
    <property type="match status" value="1"/>
</dbReference>
<feature type="region of interest" description="Disordered" evidence="7">
    <location>
        <begin position="317"/>
        <end position="339"/>
    </location>
</feature>
<comment type="subcellular location">
    <subcellularLocation>
        <location evidence="1 6">Nucleus</location>
    </subcellularLocation>
</comment>
<evidence type="ECO:0000256" key="3">
    <source>
        <dbReference type="ARBA" id="ARBA00022478"/>
    </source>
</evidence>
<evidence type="ECO:0000259" key="9">
    <source>
        <dbReference type="Pfam" id="PF08292"/>
    </source>
</evidence>
<evidence type="ECO:0000256" key="5">
    <source>
        <dbReference type="ARBA" id="ARBA00023242"/>
    </source>
</evidence>
<dbReference type="HOGENOM" id="CLU_687026_0_0_1"/>
<dbReference type="OrthoDB" id="10256606at2759"/>
<keyword evidence="5 6" id="KW-0539">Nucleus</keyword>
<evidence type="ECO:0000256" key="1">
    <source>
        <dbReference type="ARBA" id="ARBA00004123"/>
    </source>
</evidence>
<dbReference type="InterPro" id="IPR012340">
    <property type="entry name" value="NA-bd_OB-fold"/>
</dbReference>
<dbReference type="PANTHER" id="PTHR12709:SF1">
    <property type="entry name" value="DNA-DIRECTED RNA POLYMERASE III SUBUNIT RPC8"/>
    <property type="match status" value="1"/>
</dbReference>
<sequence>MGTANDAPGITSLSQLAGDLRDVLKALSIEKIDVMGVSFNGGIIQLFALAYPELVGSAAFVATTATGSPLMADRAALAEKNGLESLVEPTRSRGFSQTTKFDDLVQIPPHGFTNNLITSKDLEDRINEKFSNKVVQKVGLCICMYDLLKASDGLIGTGTGNANVNVTFRMIVFRPFKGEIITGTVQKCTPTGIRITTQFFDDIFVPQTMLFEGCEFDEAEKTWVWRTEESELWFDEGTVVNLRIEAEKWHDQAPKGPNEVEKEGERKVPYAIEASMAEAGLGGVEWWKVDQHLNPDDLLDAINEQLYAKDITTPTAYHSTETSQSKSQLPWTQKRSREKLAKEPDLADFDKAAYKRQMAMPHPGCIRGRYSELWSTKSRIPLASLQNGLSSSGTTNAPRVI</sequence>
<evidence type="ECO:0000256" key="4">
    <source>
        <dbReference type="ARBA" id="ARBA00023163"/>
    </source>
</evidence>
<feature type="domain" description="RNA polymerase Rpb7-like N-terminal" evidence="8">
    <location>
        <begin position="103"/>
        <end position="160"/>
    </location>
</feature>
<dbReference type="InterPro" id="IPR005576">
    <property type="entry name" value="Rpb7-like_N"/>
</dbReference>
<protein>
    <recommendedName>
        <fullName evidence="6">DNA-directed RNA polymerase subunit</fullName>
    </recommendedName>
</protein>
<dbReference type="PANTHER" id="PTHR12709">
    <property type="entry name" value="DNA-DIRECTED RNA POLYMERASE II, III"/>
    <property type="match status" value="1"/>
</dbReference>
<dbReference type="InterPro" id="IPR045113">
    <property type="entry name" value="Rpb7-like"/>
</dbReference>
<accession>A0A0D2DZW7</accession>
<dbReference type="RefSeq" id="XP_016268909.1">
    <property type="nucleotide sequence ID" value="XM_016401856.1"/>
</dbReference>
<dbReference type="Pfam" id="PF03876">
    <property type="entry name" value="SHS2_Rpb7-N"/>
    <property type="match status" value="1"/>
</dbReference>
<dbReference type="Gene3D" id="3.40.50.1820">
    <property type="entry name" value="alpha/beta hydrolase"/>
    <property type="match status" value="1"/>
</dbReference>
<evidence type="ECO:0000313" key="11">
    <source>
        <dbReference type="Proteomes" id="UP000053342"/>
    </source>
</evidence>
<dbReference type="InterPro" id="IPR029058">
    <property type="entry name" value="AB_hydrolase_fold"/>
</dbReference>
<name>A0A0D2DZW7_9EURO</name>
<dbReference type="FunFam" id="2.40.50.140:FF:000221">
    <property type="entry name" value="DNA-directed RNA polymerase III subunit"/>
    <property type="match status" value="1"/>
</dbReference>
<evidence type="ECO:0000256" key="7">
    <source>
        <dbReference type="SAM" id="MobiDB-lite"/>
    </source>
</evidence>
<keyword evidence="3 6" id="KW-0240">DNA-directed RNA polymerase</keyword>
<feature type="domain" description="RNA polymerase III subunit Rpc25" evidence="9">
    <location>
        <begin position="179"/>
        <end position="287"/>
    </location>
</feature>
<reference evidence="10 11" key="1">
    <citation type="submission" date="2015-01" db="EMBL/GenBank/DDBJ databases">
        <title>The Genome Sequence of Exophiala oligosperma CBS72588.</title>
        <authorList>
            <consortium name="The Broad Institute Genomics Platform"/>
            <person name="Cuomo C."/>
            <person name="de Hoog S."/>
            <person name="Gorbushina A."/>
            <person name="Stielow B."/>
            <person name="Teixiera M."/>
            <person name="Abouelleil A."/>
            <person name="Chapman S.B."/>
            <person name="Priest M."/>
            <person name="Young S.K."/>
            <person name="Wortman J."/>
            <person name="Nusbaum C."/>
            <person name="Birren B."/>
        </authorList>
    </citation>
    <scope>NUCLEOTIDE SEQUENCE [LARGE SCALE GENOMIC DNA]</scope>
    <source>
        <strain evidence="10 11">CBS 72588</strain>
    </source>
</reference>
<gene>
    <name evidence="10" type="ORF">PV06_01260</name>
</gene>
<dbReference type="SUPFAM" id="SSF88798">
    <property type="entry name" value="N-terminal, heterodimerisation domain of RBP7 (RpoE)"/>
    <property type="match status" value="1"/>
</dbReference>
<dbReference type="Proteomes" id="UP000053342">
    <property type="component" value="Unassembled WGS sequence"/>
</dbReference>
<dbReference type="GO" id="GO:0003899">
    <property type="term" value="F:DNA-directed RNA polymerase activity"/>
    <property type="evidence" value="ECO:0007669"/>
    <property type="project" value="InterPro"/>
</dbReference>
<keyword evidence="11" id="KW-1185">Reference proteome</keyword>
<dbReference type="Gene3D" id="2.40.50.140">
    <property type="entry name" value="Nucleic acid-binding proteins"/>
    <property type="match status" value="1"/>
</dbReference>
<dbReference type="STRING" id="215243.A0A0D2DZW7"/>
<feature type="compositionally biased region" description="Polar residues" evidence="7">
    <location>
        <begin position="317"/>
        <end position="333"/>
    </location>
</feature>
<keyword evidence="4 6" id="KW-0804">Transcription</keyword>
<dbReference type="Pfam" id="PF08292">
    <property type="entry name" value="RNA_pol_Rbc25"/>
    <property type="match status" value="1"/>
</dbReference>
<dbReference type="GO" id="GO:0006384">
    <property type="term" value="P:transcription initiation at RNA polymerase III promoter"/>
    <property type="evidence" value="ECO:0007669"/>
    <property type="project" value="TreeGrafter"/>
</dbReference>